<evidence type="ECO:0000313" key="2">
    <source>
        <dbReference type="EMBL" id="RKG72501.1"/>
    </source>
</evidence>
<sequence length="373" mass="39248">MTMRWNKTLAVGAALVLSTACGGVDDQEALESLPDFEGTSLELNADALEQDGAALIAQDLRETEAALDGEGAAMLEGARMEVKALNDALRQALVPLADLVKKTADAQPGDVLVYGPQDRANATFKLAVRKGVGQRYQWKLEARPLGSTDDTAYKLVAAGALKRNGEAHRGRGTLVISLDNLKAVSPSFAGQGKLMMSFAHFGQGSKSLAYRLANFTPNTAQHEAVTGAFVGHKLQPSGVTRVRVLGAYNLGSTATAAKEKVLTSVRHIPGLGGRADLRAWGGDIAANTYYVGSACWDAQEKEQFRVLLQCTDGGRVESCTEVVGSRVGTVQDCRGPELRGDVTPPEGTGDDLSPEPGNPGAPDDVPADVSAEF</sequence>
<reference evidence="3" key="1">
    <citation type="submission" date="2018-09" db="EMBL/GenBank/DDBJ databases">
        <authorList>
            <person name="Livingstone P.G."/>
            <person name="Whitworth D.E."/>
        </authorList>
    </citation>
    <scope>NUCLEOTIDE SEQUENCE [LARGE SCALE GENOMIC DNA]</scope>
    <source>
        <strain evidence="3">CA054A</strain>
    </source>
</reference>
<dbReference type="Proteomes" id="UP000268094">
    <property type="component" value="Unassembled WGS sequence"/>
</dbReference>
<keyword evidence="3" id="KW-1185">Reference proteome</keyword>
<gene>
    <name evidence="2" type="ORF">D7V88_38065</name>
</gene>
<comment type="caution">
    <text evidence="2">The sequence shown here is derived from an EMBL/GenBank/DDBJ whole genome shotgun (WGS) entry which is preliminary data.</text>
</comment>
<name>A0A3A8I2N9_9BACT</name>
<proteinExistence type="predicted"/>
<feature type="region of interest" description="Disordered" evidence="1">
    <location>
        <begin position="333"/>
        <end position="373"/>
    </location>
</feature>
<evidence type="ECO:0000313" key="3">
    <source>
        <dbReference type="Proteomes" id="UP000268094"/>
    </source>
</evidence>
<dbReference type="PROSITE" id="PS51257">
    <property type="entry name" value="PROKAR_LIPOPROTEIN"/>
    <property type="match status" value="1"/>
</dbReference>
<dbReference type="EMBL" id="RAVZ01000462">
    <property type="protein sequence ID" value="RKG72501.1"/>
    <property type="molecule type" value="Genomic_DNA"/>
</dbReference>
<organism evidence="2 3">
    <name type="scientific">Corallococcus terminator</name>
    <dbReference type="NCBI Taxonomy" id="2316733"/>
    <lineage>
        <taxon>Bacteria</taxon>
        <taxon>Pseudomonadati</taxon>
        <taxon>Myxococcota</taxon>
        <taxon>Myxococcia</taxon>
        <taxon>Myxococcales</taxon>
        <taxon>Cystobacterineae</taxon>
        <taxon>Myxococcaceae</taxon>
        <taxon>Corallococcus</taxon>
    </lineage>
</organism>
<evidence type="ECO:0000256" key="1">
    <source>
        <dbReference type="SAM" id="MobiDB-lite"/>
    </source>
</evidence>
<accession>A0A3A8I2N9</accession>
<evidence type="ECO:0008006" key="4">
    <source>
        <dbReference type="Google" id="ProtNLM"/>
    </source>
</evidence>
<dbReference type="AlphaFoldDB" id="A0A3A8I2N9"/>
<protein>
    <recommendedName>
        <fullName evidence="4">Lipoprotein</fullName>
    </recommendedName>
</protein>